<organism evidence="2 3">
    <name type="scientific">Sphagnum troendelagicum</name>
    <dbReference type="NCBI Taxonomy" id="128251"/>
    <lineage>
        <taxon>Eukaryota</taxon>
        <taxon>Viridiplantae</taxon>
        <taxon>Streptophyta</taxon>
        <taxon>Embryophyta</taxon>
        <taxon>Bryophyta</taxon>
        <taxon>Sphagnophytina</taxon>
        <taxon>Sphagnopsida</taxon>
        <taxon>Sphagnales</taxon>
        <taxon>Sphagnaceae</taxon>
        <taxon>Sphagnum</taxon>
    </lineage>
</organism>
<evidence type="ECO:0000313" key="2">
    <source>
        <dbReference type="EMBL" id="CAK9226304.1"/>
    </source>
</evidence>
<gene>
    <name evidence="2" type="ORF">CSSPTR1EN2_LOCUS18172</name>
</gene>
<protein>
    <submittedName>
        <fullName evidence="2">Uncharacterized protein</fullName>
    </submittedName>
</protein>
<name>A0ABP0UNU2_9BRYO</name>
<accession>A0ABP0UNU2</accession>
<evidence type="ECO:0000313" key="3">
    <source>
        <dbReference type="Proteomes" id="UP001497512"/>
    </source>
</evidence>
<sequence>MITSKKNHRLCRERGVGILHTRWIMDDSSLFLPPLVQEVGHRLGSSSAERERTVLPLSDPGSLPERATLVRQGDPDFLGKARWKKKERRRSAERSYGLVQIL</sequence>
<proteinExistence type="predicted"/>
<reference evidence="2" key="1">
    <citation type="submission" date="2024-02" db="EMBL/GenBank/DDBJ databases">
        <authorList>
            <consortium name="ELIXIR-Norway"/>
            <consortium name="Elixir Norway"/>
        </authorList>
    </citation>
    <scope>NUCLEOTIDE SEQUENCE</scope>
</reference>
<keyword evidence="3" id="KW-1185">Reference proteome</keyword>
<evidence type="ECO:0000256" key="1">
    <source>
        <dbReference type="SAM" id="MobiDB-lite"/>
    </source>
</evidence>
<dbReference type="EMBL" id="OZ019897">
    <property type="protein sequence ID" value="CAK9226304.1"/>
    <property type="molecule type" value="Genomic_DNA"/>
</dbReference>
<dbReference type="Proteomes" id="UP001497512">
    <property type="component" value="Chromosome 5"/>
</dbReference>
<feature type="region of interest" description="Disordered" evidence="1">
    <location>
        <begin position="43"/>
        <end position="66"/>
    </location>
</feature>